<evidence type="ECO:0000313" key="1">
    <source>
        <dbReference type="EMBL" id="KAA3159662.1"/>
    </source>
</evidence>
<evidence type="ECO:0008006" key="3">
    <source>
        <dbReference type="Google" id="ProtNLM"/>
    </source>
</evidence>
<comment type="caution">
    <text evidence="1">The sequence shown here is derived from an EMBL/GenBank/DDBJ whole genome shotgun (WGS) entry which is preliminary data.</text>
</comment>
<keyword evidence="2" id="KW-1185">Reference proteome</keyword>
<proteinExistence type="predicted"/>
<dbReference type="EMBL" id="VVND01000007">
    <property type="protein sequence ID" value="KAA3159662.1"/>
    <property type="molecule type" value="Genomic_DNA"/>
</dbReference>
<dbReference type="RefSeq" id="WP_130062870.1">
    <property type="nucleotide sequence ID" value="NZ_DBFCHR010000137.1"/>
</dbReference>
<reference evidence="1 2" key="1">
    <citation type="journal article" date="2019" name="Nat. Med.">
        <title>A library of human gut bacterial isolates paired with longitudinal multiomics data enables mechanistic microbiome research.</title>
        <authorList>
            <person name="Poyet M."/>
            <person name="Groussin M."/>
            <person name="Gibbons S.M."/>
            <person name="Avila-Pacheco J."/>
            <person name="Jiang X."/>
            <person name="Kearney S.M."/>
            <person name="Perrotta A.R."/>
            <person name="Berdy B."/>
            <person name="Zhao S."/>
            <person name="Lieberman T.D."/>
            <person name="Swanson P.K."/>
            <person name="Smith M."/>
            <person name="Roesemann S."/>
            <person name="Alexander J.E."/>
            <person name="Rich S.A."/>
            <person name="Livny J."/>
            <person name="Vlamakis H."/>
            <person name="Clish C."/>
            <person name="Bullock K."/>
            <person name="Deik A."/>
            <person name="Scott J."/>
            <person name="Pierce K.A."/>
            <person name="Xavier R.J."/>
            <person name="Alm E.J."/>
        </authorList>
    </citation>
    <scope>NUCLEOTIDE SEQUENCE [LARGE SCALE GENOMIC DNA]</scope>
    <source>
        <strain evidence="1 2">BIOML-A1</strain>
    </source>
</reference>
<gene>
    <name evidence="1" type="ORF">F2A26_06375</name>
</gene>
<organism evidence="1 2">
    <name type="scientific">Alistipes finegoldii</name>
    <dbReference type="NCBI Taxonomy" id="214856"/>
    <lineage>
        <taxon>Bacteria</taxon>
        <taxon>Pseudomonadati</taxon>
        <taxon>Bacteroidota</taxon>
        <taxon>Bacteroidia</taxon>
        <taxon>Bacteroidales</taxon>
        <taxon>Rikenellaceae</taxon>
        <taxon>Alistipes</taxon>
    </lineage>
</organism>
<accession>A0ABQ6S473</accession>
<dbReference type="Proteomes" id="UP000324870">
    <property type="component" value="Unassembled WGS sequence"/>
</dbReference>
<protein>
    <recommendedName>
        <fullName evidence="3">Phage tail protein</fullName>
    </recommendedName>
</protein>
<evidence type="ECO:0000313" key="2">
    <source>
        <dbReference type="Proteomes" id="UP000324870"/>
    </source>
</evidence>
<name>A0ABQ6S473_9BACT</name>
<sequence>MADITQQTPASEHDGFIYGLESFVFDGKELGLISNDGLDWGGDEPSTNKIWAAQKRSAPVKEIEENPGTSEIEFDLIELKPANLVQVMGGTTSKNGKKWNAPSKRIKLEGPVVIRSADGSETEAAKVSLLAYPRGKYDYSDVMKIHCKATFLLPDDSAASPYGFDFAPDEEEEVVG</sequence>